<dbReference type="HOGENOM" id="CLU_087298_0_1_11"/>
<accession>C7Q4E2</accession>
<dbReference type="Gene3D" id="1.10.3300.10">
    <property type="entry name" value="Jann2411-like domain"/>
    <property type="match status" value="1"/>
</dbReference>
<organism evidence="2 3">
    <name type="scientific">Catenulispora acidiphila (strain DSM 44928 / JCM 14897 / NBRC 102108 / NRRL B-24433 / ID139908)</name>
    <dbReference type="NCBI Taxonomy" id="479433"/>
    <lineage>
        <taxon>Bacteria</taxon>
        <taxon>Bacillati</taxon>
        <taxon>Actinomycetota</taxon>
        <taxon>Actinomycetes</taxon>
        <taxon>Catenulisporales</taxon>
        <taxon>Catenulisporaceae</taxon>
        <taxon>Catenulispora</taxon>
    </lineage>
</organism>
<name>C7Q4E2_CATAD</name>
<keyword evidence="3" id="KW-1185">Reference proteome</keyword>
<proteinExistence type="predicted"/>
<gene>
    <name evidence="2" type="ordered locus">Caci_1076</name>
</gene>
<dbReference type="eggNOG" id="COG5516">
    <property type="taxonomic scope" value="Bacteria"/>
</dbReference>
<sequence>MSTTAMTAAVPADEQLLLNLLNTTPVIDGRELDELGDLASARRWLAANGLEKSESEWRGLLELRPILQAIVRGEQSPRALAPFLEGVGYSPRATPEGLDWALHAPEGRITAAKAVLAWDALRISSPGRLRACANTECQLFLIDRSKPNSAKWCSMAVCGNRMKARRHYHRAGETAEA</sequence>
<dbReference type="PANTHER" id="PTHR35525">
    <property type="entry name" value="BLL6575 PROTEIN"/>
    <property type="match status" value="1"/>
</dbReference>
<dbReference type="KEGG" id="cai:Caci_1076"/>
<dbReference type="SUPFAM" id="SSF160904">
    <property type="entry name" value="Jann2411-like"/>
    <property type="match status" value="1"/>
</dbReference>
<protein>
    <recommendedName>
        <fullName evidence="1">Zinc finger CGNR domain-containing protein</fullName>
    </recommendedName>
</protein>
<dbReference type="InterPro" id="IPR021005">
    <property type="entry name" value="Znf_CGNR"/>
</dbReference>
<dbReference type="EMBL" id="CP001700">
    <property type="protein sequence ID" value="ACU70002.1"/>
    <property type="molecule type" value="Genomic_DNA"/>
</dbReference>
<dbReference type="RefSeq" id="WP_012785296.1">
    <property type="nucleotide sequence ID" value="NC_013131.1"/>
</dbReference>
<dbReference type="STRING" id="479433.Caci_1076"/>
<dbReference type="InterPro" id="IPR010852">
    <property type="entry name" value="ABATE"/>
</dbReference>
<dbReference type="Proteomes" id="UP000000851">
    <property type="component" value="Chromosome"/>
</dbReference>
<dbReference type="Pfam" id="PF11706">
    <property type="entry name" value="zf-CGNR"/>
    <property type="match status" value="1"/>
</dbReference>
<evidence type="ECO:0000259" key="1">
    <source>
        <dbReference type="Pfam" id="PF11706"/>
    </source>
</evidence>
<dbReference type="Pfam" id="PF07336">
    <property type="entry name" value="ABATE"/>
    <property type="match status" value="1"/>
</dbReference>
<dbReference type="InParanoid" id="C7Q4E2"/>
<evidence type="ECO:0000313" key="2">
    <source>
        <dbReference type="EMBL" id="ACU70002.1"/>
    </source>
</evidence>
<dbReference type="PANTHER" id="PTHR35525:SF3">
    <property type="entry name" value="BLL6575 PROTEIN"/>
    <property type="match status" value="1"/>
</dbReference>
<dbReference type="InterPro" id="IPR023286">
    <property type="entry name" value="ABATE_dom_sf"/>
</dbReference>
<feature type="domain" description="Zinc finger CGNR" evidence="1">
    <location>
        <begin position="128"/>
        <end position="170"/>
    </location>
</feature>
<dbReference type="AlphaFoldDB" id="C7Q4E2"/>
<reference evidence="2 3" key="1">
    <citation type="journal article" date="2009" name="Stand. Genomic Sci.">
        <title>Complete genome sequence of Catenulispora acidiphila type strain (ID 139908).</title>
        <authorList>
            <person name="Copeland A."/>
            <person name="Lapidus A."/>
            <person name="Glavina Del Rio T."/>
            <person name="Nolan M."/>
            <person name="Lucas S."/>
            <person name="Chen F."/>
            <person name="Tice H."/>
            <person name="Cheng J.F."/>
            <person name="Bruce D."/>
            <person name="Goodwin L."/>
            <person name="Pitluck S."/>
            <person name="Mikhailova N."/>
            <person name="Pati A."/>
            <person name="Ivanova N."/>
            <person name="Mavromatis K."/>
            <person name="Chen A."/>
            <person name="Palaniappan K."/>
            <person name="Chain P."/>
            <person name="Land M."/>
            <person name="Hauser L."/>
            <person name="Chang Y.J."/>
            <person name="Jeffries C.D."/>
            <person name="Chertkov O."/>
            <person name="Brettin T."/>
            <person name="Detter J.C."/>
            <person name="Han C."/>
            <person name="Ali Z."/>
            <person name="Tindall B.J."/>
            <person name="Goker M."/>
            <person name="Bristow J."/>
            <person name="Eisen J.A."/>
            <person name="Markowitz V."/>
            <person name="Hugenholtz P."/>
            <person name="Kyrpides N.C."/>
            <person name="Klenk H.P."/>
        </authorList>
    </citation>
    <scope>NUCLEOTIDE SEQUENCE [LARGE SCALE GENOMIC DNA]</scope>
    <source>
        <strain evidence="3">DSM 44928 / JCM 14897 / NBRC 102108 / NRRL B-24433 / ID139908</strain>
    </source>
</reference>
<evidence type="ECO:0000313" key="3">
    <source>
        <dbReference type="Proteomes" id="UP000000851"/>
    </source>
</evidence>